<organism evidence="1">
    <name type="scientific">Pithovirus LCPAC302</name>
    <dbReference type="NCBI Taxonomy" id="2506593"/>
    <lineage>
        <taxon>Viruses</taxon>
        <taxon>Pithoviruses</taxon>
    </lineage>
</organism>
<reference evidence="1" key="1">
    <citation type="journal article" date="2019" name="MBio">
        <title>Virus Genomes from Deep Sea Sediments Expand the Ocean Megavirome and Support Independent Origins of Viral Gigantism.</title>
        <authorList>
            <person name="Backstrom D."/>
            <person name="Yutin N."/>
            <person name="Jorgensen S.L."/>
            <person name="Dharamshi J."/>
            <person name="Homa F."/>
            <person name="Zaremba-Niedwiedzka K."/>
            <person name="Spang A."/>
            <person name="Wolf Y.I."/>
            <person name="Koonin E.V."/>
            <person name="Ettema T.J."/>
        </authorList>
    </citation>
    <scope>NUCLEOTIDE SEQUENCE</scope>
</reference>
<dbReference type="EMBL" id="MK500541">
    <property type="protein sequence ID" value="QBK91502.1"/>
    <property type="molecule type" value="Genomic_DNA"/>
</dbReference>
<evidence type="ECO:0000313" key="1">
    <source>
        <dbReference type="EMBL" id="QBK91502.1"/>
    </source>
</evidence>
<sequence>MNWFRKKFMTVEGQNMKLNQNVCIKFYNRSSSKVTVSLYEYSPMTSDDYGKTIYQMPLKSVPNTYPIIIESGNNGEINIPEKIDWNKDYPLNDILNYRKIKVLFSSGDEKSYPCTYLNYGKVHDNILISQNEDIIPLTEVN</sequence>
<name>A0A481Z814_9VIRU</name>
<accession>A0A481Z814</accession>
<proteinExistence type="predicted"/>
<protein>
    <submittedName>
        <fullName evidence="1">Uncharacterized protein</fullName>
    </submittedName>
</protein>
<gene>
    <name evidence="1" type="ORF">LCPAC302_01220</name>
</gene>